<name>A0A2H0U9A9_9BACT</name>
<dbReference type="Proteomes" id="UP000230179">
    <property type="component" value="Unassembled WGS sequence"/>
</dbReference>
<reference evidence="2" key="1">
    <citation type="submission" date="2017-09" db="EMBL/GenBank/DDBJ databases">
        <title>Depth-based differentiation of microbial function through sediment-hosted aquifers and enrichment of novel symbionts in the deep terrestrial subsurface.</title>
        <authorList>
            <person name="Probst A.J."/>
            <person name="Ladd B."/>
            <person name="Jarett J.K."/>
            <person name="Geller-Mcgrath D.E."/>
            <person name="Sieber C.M.K."/>
            <person name="Emerson J.B."/>
            <person name="Anantharaman K."/>
            <person name="Thomas B.C."/>
            <person name="Malmstrom R."/>
            <person name="Stieglmeier M."/>
            <person name="Klingl A."/>
            <person name="Woyke T."/>
            <person name="Ryan C.M."/>
            <person name="Banfield J.F."/>
        </authorList>
    </citation>
    <scope>NUCLEOTIDE SEQUENCE [LARGE SCALE GENOMIC DNA]</scope>
</reference>
<gene>
    <name evidence="1" type="ORF">COU19_02450</name>
</gene>
<accession>A0A2H0U9A9</accession>
<organism evidence="1 2">
    <name type="scientific">Candidatus Kaiserbacteria bacterium CG10_big_fil_rev_8_21_14_0_10_56_12</name>
    <dbReference type="NCBI Taxonomy" id="1974611"/>
    <lineage>
        <taxon>Bacteria</taxon>
        <taxon>Candidatus Kaiseribacteriota</taxon>
    </lineage>
</organism>
<dbReference type="EMBL" id="PFBL01000021">
    <property type="protein sequence ID" value="PIR83004.1"/>
    <property type="molecule type" value="Genomic_DNA"/>
</dbReference>
<sequence length="266" mass="29824">MLYGGNREIEDRVLELLVDDRQTIKALCAKISIEHKVSLRGVYKAVNKLVAAGVLLKVGKKVLLSDEWATRVSTALGAVSAPVLSTGERLTYTFTSLEHLDEYWKSTVLPLQRALHPREVFFYNPHCFWSLLPARRESEEAYYRHFGPEEQGFLVVSGTSPADEGFRRAYQSEFFQIELRGLTSFRKTDHVTVLGSHIVTTRLSSTLAAGIAALYDSGRGVGDFPPELLALCARPGKVKFVLENNPSKADTLRKALARNFYFRRAT</sequence>
<evidence type="ECO:0000313" key="2">
    <source>
        <dbReference type="Proteomes" id="UP000230179"/>
    </source>
</evidence>
<protein>
    <submittedName>
        <fullName evidence="1">Uncharacterized protein</fullName>
    </submittedName>
</protein>
<proteinExistence type="predicted"/>
<comment type="caution">
    <text evidence="1">The sequence shown here is derived from an EMBL/GenBank/DDBJ whole genome shotgun (WGS) entry which is preliminary data.</text>
</comment>
<evidence type="ECO:0000313" key="1">
    <source>
        <dbReference type="EMBL" id="PIR83004.1"/>
    </source>
</evidence>
<dbReference type="AlphaFoldDB" id="A0A2H0U9A9"/>